<sequence>MLASRSGFAGGWLTCGKFNIQQHSQEGIDVRRGGGNWLKISISDVVLGDMRLRRGYEVPGDGKITFLPAQIDKLSNTTQIIGLSISILFPVVLFLRFKFGKEHDHHDSGDPEIKGKSISIQVFVDFVNRISSKQSRCVNVLTTSLTLLVVGFAEGVPFIVTLTIIYWNKKALCDKGYVKESLACVGMGSVTTICTGKTGGLTLSSEAVEVLWIDEQVISEETVIDTSVVEALCNGISALGNSIENPFLPWATSKFGLELEILKKSCNIIDSKEIGSWKEGSRLLIRRDIDEESHMYCLHLSGSAKTILAMSSLYYDCKRTVTILDENKRSAFHQNIQHMQSKNLKTVGFADKMVDNYPNFEGDNNLILIGLIVEVLWIDEQVISEETVIDTSVVEALCNGISALGSSIGNPFLQWATSKLGLELEILKKSCNIIDSKEIGSWKEGSRVLMRRNIDEESHMYCLHWIGSAKTILAMPSLYYDCKGTVKILDENKSPSAIKTVRYRPERSARTPTSPLAIKTVEYHPEQRAGTLTNPSAKSKKSNKLMIYLEPTESTDHSQVSIDVSFDDDNGIPDDEKHLCPRRIHKEEHAPAQGFLEKIKGLPKVTSKSSSSSLDHGDFCNKSSSTSHRKKWRKFLVIHRASQFIVSSSKDQKASHENVGCAEDITGEPTEIVQVLPTSTDHSQVSIDISSDASNDDVNENLKLQHEGVAKIVKSGDLDSLQRFGGVNGISQALRTDLHKGIPGDEKDLCSRRHIDNNIKHPPAAQCLLKVTNEPAGKITFLPAQIDKLSNTTQIIGLSISILMLVVVFLRFKFGKEHDHHDSGAPEIKGKSISIHVFADFINRISSKQSGCVNVLTTSLTLLVVGFAEGVPFIVTLAIIYWNKKALCDKGYVIESLACVGMGSVTTICTGKTGGLTLSSEVVEELWIDEQVISEGTVIDKIVVEALCNGISALVLMLQSPGSSIGNPFLPWATSKLGLEPEILKQSCTIVDSKEISSWKQGSQVLMRRNGDEESHVCLHRSGSAKTILAMSSLYYDSKGTVNMLDEHKRSAFHQNIQHMQSKDLKTVAFAHKMVDNYPNFEGDNSLILIGLIEIAHKLVGNANLNGEQWGICVLIGMLSLLSDFAAKSISTLFKYWCLTVRRSHTDSAGMTNSSEYTSNLELPLINSESQIP</sequence>
<dbReference type="EMBL" id="JAJSOW010000100">
    <property type="protein sequence ID" value="KAI9187058.1"/>
    <property type="molecule type" value="Genomic_DNA"/>
</dbReference>
<gene>
    <name evidence="3" type="ORF">LWI28_023911</name>
</gene>
<dbReference type="InterPro" id="IPR023299">
    <property type="entry name" value="ATPase_P-typ_cyto_dom_N"/>
</dbReference>
<feature type="transmembrane region" description="Helical" evidence="2">
    <location>
        <begin position="80"/>
        <end position="97"/>
    </location>
</feature>
<reference evidence="3" key="1">
    <citation type="journal article" date="2022" name="Plant J.">
        <title>Strategies of tolerance reflected in two North American maple genomes.</title>
        <authorList>
            <person name="McEvoy S.L."/>
            <person name="Sezen U.U."/>
            <person name="Trouern-Trend A."/>
            <person name="McMahon S.M."/>
            <person name="Schaberg P.G."/>
            <person name="Yang J."/>
            <person name="Wegrzyn J.L."/>
            <person name="Swenson N.G."/>
        </authorList>
    </citation>
    <scope>NUCLEOTIDE SEQUENCE</scope>
    <source>
        <strain evidence="3">91603</strain>
    </source>
</reference>
<keyword evidence="4" id="KW-1185">Reference proteome</keyword>
<organism evidence="3 4">
    <name type="scientific">Acer negundo</name>
    <name type="common">Box elder</name>
    <dbReference type="NCBI Taxonomy" id="4023"/>
    <lineage>
        <taxon>Eukaryota</taxon>
        <taxon>Viridiplantae</taxon>
        <taxon>Streptophyta</taxon>
        <taxon>Embryophyta</taxon>
        <taxon>Tracheophyta</taxon>
        <taxon>Spermatophyta</taxon>
        <taxon>Magnoliopsida</taxon>
        <taxon>eudicotyledons</taxon>
        <taxon>Gunneridae</taxon>
        <taxon>Pentapetalae</taxon>
        <taxon>rosids</taxon>
        <taxon>malvids</taxon>
        <taxon>Sapindales</taxon>
        <taxon>Sapindaceae</taxon>
        <taxon>Hippocastanoideae</taxon>
        <taxon>Acereae</taxon>
        <taxon>Acer</taxon>
    </lineage>
</organism>
<protein>
    <submittedName>
        <fullName evidence="3">Uncharacterized protein</fullName>
    </submittedName>
</protein>
<dbReference type="GO" id="GO:0005388">
    <property type="term" value="F:P-type calcium transporter activity"/>
    <property type="evidence" value="ECO:0007669"/>
    <property type="project" value="TreeGrafter"/>
</dbReference>
<comment type="caution">
    <text evidence="3">The sequence shown here is derived from an EMBL/GenBank/DDBJ whole genome shotgun (WGS) entry which is preliminary data.</text>
</comment>
<keyword evidence="1" id="KW-0460">Magnesium</keyword>
<dbReference type="AlphaFoldDB" id="A0AAD5J780"/>
<keyword evidence="2" id="KW-0472">Membrane</keyword>
<dbReference type="Gene3D" id="3.40.1110.10">
    <property type="entry name" value="Calcium-transporting ATPase, cytoplasmic domain N"/>
    <property type="match status" value="2"/>
</dbReference>
<evidence type="ECO:0000313" key="3">
    <source>
        <dbReference type="EMBL" id="KAI9187058.1"/>
    </source>
</evidence>
<feature type="transmembrane region" description="Helical" evidence="2">
    <location>
        <begin position="795"/>
        <end position="812"/>
    </location>
</feature>
<dbReference type="SUPFAM" id="SSF81660">
    <property type="entry name" value="Metal cation-transporting ATPase, ATP-binding domain N"/>
    <property type="match status" value="2"/>
</dbReference>
<accession>A0AAD5J780</accession>
<evidence type="ECO:0000256" key="1">
    <source>
        <dbReference type="ARBA" id="ARBA00022842"/>
    </source>
</evidence>
<dbReference type="Proteomes" id="UP001064489">
    <property type="component" value="Chromosome 3"/>
</dbReference>
<dbReference type="PANTHER" id="PTHR24093:SF470">
    <property type="entry name" value="CALCIUM-TRANSPORTING ATPASE 12, PLASMA MEMBRANE-TYPE-LIKE"/>
    <property type="match status" value="1"/>
</dbReference>
<dbReference type="SUPFAM" id="SSF81665">
    <property type="entry name" value="Calcium ATPase, transmembrane domain M"/>
    <property type="match status" value="1"/>
</dbReference>
<keyword evidence="2" id="KW-0812">Transmembrane</keyword>
<evidence type="ECO:0000313" key="4">
    <source>
        <dbReference type="Proteomes" id="UP001064489"/>
    </source>
</evidence>
<feature type="transmembrane region" description="Helical" evidence="2">
    <location>
        <begin position="138"/>
        <end position="167"/>
    </location>
</feature>
<dbReference type="GO" id="GO:0000166">
    <property type="term" value="F:nucleotide binding"/>
    <property type="evidence" value="ECO:0007669"/>
    <property type="project" value="InterPro"/>
</dbReference>
<keyword evidence="2" id="KW-1133">Transmembrane helix</keyword>
<dbReference type="Pfam" id="PF13246">
    <property type="entry name" value="Cation_ATPase"/>
    <property type="match status" value="1"/>
</dbReference>
<proteinExistence type="predicted"/>
<evidence type="ECO:0000256" key="2">
    <source>
        <dbReference type="SAM" id="Phobius"/>
    </source>
</evidence>
<feature type="transmembrane region" description="Helical" evidence="2">
    <location>
        <begin position="853"/>
        <end position="882"/>
    </location>
</feature>
<dbReference type="GO" id="GO:0005886">
    <property type="term" value="C:plasma membrane"/>
    <property type="evidence" value="ECO:0007669"/>
    <property type="project" value="TreeGrafter"/>
</dbReference>
<reference evidence="3" key="2">
    <citation type="submission" date="2023-02" db="EMBL/GenBank/DDBJ databases">
        <authorList>
            <person name="Swenson N.G."/>
            <person name="Wegrzyn J.L."/>
            <person name="Mcevoy S.L."/>
        </authorList>
    </citation>
    <scope>NUCLEOTIDE SEQUENCE</scope>
    <source>
        <strain evidence="3">91603</strain>
        <tissue evidence="3">Leaf</tissue>
    </source>
</reference>
<dbReference type="Gene3D" id="1.20.1110.10">
    <property type="entry name" value="Calcium-transporting ATPase, transmembrane domain"/>
    <property type="match status" value="2"/>
</dbReference>
<dbReference type="PANTHER" id="PTHR24093">
    <property type="entry name" value="CATION TRANSPORTING ATPASE"/>
    <property type="match status" value="1"/>
</dbReference>
<name>A0AAD5J780_ACENE</name>
<dbReference type="InterPro" id="IPR023298">
    <property type="entry name" value="ATPase_P-typ_TM_dom_sf"/>
</dbReference>